<evidence type="ECO:0000313" key="10">
    <source>
        <dbReference type="Proteomes" id="UP001154282"/>
    </source>
</evidence>
<dbReference type="InterPro" id="IPR005485">
    <property type="entry name" value="Rbsml_uL18_euk_arch"/>
</dbReference>
<accession>A0AAV0IN81</accession>
<proteinExistence type="inferred from homology"/>
<evidence type="ECO:0000313" key="9">
    <source>
        <dbReference type="EMBL" id="CAI0398289.1"/>
    </source>
</evidence>
<comment type="caution">
    <text evidence="9">The sequence shown here is derived from an EMBL/GenBank/DDBJ whole genome shotgun (WGS) entry which is preliminary data.</text>
</comment>
<dbReference type="Pfam" id="PF14204">
    <property type="entry name" value="Ribosomal_L18_c"/>
    <property type="match status" value="1"/>
</dbReference>
<dbReference type="Pfam" id="PF17144">
    <property type="entry name" value="Ribosomal_L5e"/>
    <property type="match status" value="2"/>
</dbReference>
<dbReference type="GO" id="GO:0008097">
    <property type="term" value="F:5S rRNA binding"/>
    <property type="evidence" value="ECO:0007669"/>
    <property type="project" value="InterPro"/>
</dbReference>
<dbReference type="Proteomes" id="UP001154282">
    <property type="component" value="Unassembled WGS sequence"/>
</dbReference>
<keyword evidence="5" id="KW-0689">Ribosomal protein</keyword>
<evidence type="ECO:0000256" key="5">
    <source>
        <dbReference type="ARBA" id="ARBA00022980"/>
    </source>
</evidence>
<evidence type="ECO:0000256" key="6">
    <source>
        <dbReference type="ARBA" id="ARBA00023274"/>
    </source>
</evidence>
<sequence length="329" mass="37764">MAFAKAQKTRAYFKRFQVKYKRRRDGKTDYRARIRLINQDKNKYNTPKYRFVVRFVSWDYFLNHSAKYSDYFDASFNAIVGFDVLPVTNKDVVAQIISSTIAGDNVMAAAYSHELPRYGLEVGLTNYAAAYCTGLLLARRVLKQLEMDQEYEGNVEATGEDYSVEPTDRRPFRALLDVGLVRTTTGNRVFGALKGALDGGLDIPHSEKRFAGFSKDSKQLDADVHRKYLYGGHVANYMRILQEDEPEKYQTHFSEYSKRGIGPDEVEELYKKVHAAIRADPTAKKTGKPAPKEQKRHNPKRLTYDERRNKLIDRLKALNSAADDDEDDE</sequence>
<dbReference type="InterPro" id="IPR025607">
    <property type="entry name" value="Ribosomal_uL18_C_euk"/>
</dbReference>
<evidence type="ECO:0000256" key="7">
    <source>
        <dbReference type="SAM" id="MobiDB-lite"/>
    </source>
</evidence>
<dbReference type="AlphaFoldDB" id="A0AAV0IN81"/>
<comment type="similarity">
    <text evidence="2">Belongs to the universal ribosomal protein uL18 family.</text>
</comment>
<comment type="subcellular location">
    <subcellularLocation>
        <location evidence="1">Cytoplasm</location>
    </subcellularLocation>
</comment>
<protein>
    <recommendedName>
        <fullName evidence="8">Large ribosomal subunit protein uL18 C-terminal eukaryotes domain-containing protein</fullName>
    </recommendedName>
</protein>
<evidence type="ECO:0000256" key="2">
    <source>
        <dbReference type="ARBA" id="ARBA00007116"/>
    </source>
</evidence>
<dbReference type="PANTHER" id="PTHR23410">
    <property type="entry name" value="RIBOSOMAL PROTEIN L5-RELATED"/>
    <property type="match status" value="1"/>
</dbReference>
<dbReference type="InterPro" id="IPR057268">
    <property type="entry name" value="Ribosomal_L18"/>
</dbReference>
<dbReference type="GO" id="GO:0006412">
    <property type="term" value="P:translation"/>
    <property type="evidence" value="ECO:0007669"/>
    <property type="project" value="InterPro"/>
</dbReference>
<comment type="subunit">
    <text evidence="3">Component of the large ribosomal subunit (LSU).</text>
</comment>
<dbReference type="PANTHER" id="PTHR23410:SF35">
    <property type="entry name" value="LARGE RIBOSOMAL SUBUNIT PROTEIN UL18Y-RELATED"/>
    <property type="match status" value="1"/>
</dbReference>
<keyword evidence="6" id="KW-0687">Ribonucleoprotein</keyword>
<gene>
    <name evidence="9" type="ORF">LITE_LOCUS9847</name>
</gene>
<dbReference type="GO" id="GO:0003735">
    <property type="term" value="F:structural constituent of ribosome"/>
    <property type="evidence" value="ECO:0007669"/>
    <property type="project" value="InterPro"/>
</dbReference>
<evidence type="ECO:0000259" key="8">
    <source>
        <dbReference type="Pfam" id="PF14204"/>
    </source>
</evidence>
<reference evidence="9" key="1">
    <citation type="submission" date="2022-08" db="EMBL/GenBank/DDBJ databases">
        <authorList>
            <person name="Gutierrez-Valencia J."/>
        </authorList>
    </citation>
    <scope>NUCLEOTIDE SEQUENCE</scope>
</reference>
<dbReference type="EMBL" id="CAMGYJ010000004">
    <property type="protein sequence ID" value="CAI0398289.1"/>
    <property type="molecule type" value="Genomic_DNA"/>
</dbReference>
<dbReference type="CDD" id="cd00432">
    <property type="entry name" value="Ribosomal_L18_L5e"/>
    <property type="match status" value="1"/>
</dbReference>
<evidence type="ECO:0000256" key="3">
    <source>
        <dbReference type="ARBA" id="ARBA00011113"/>
    </source>
</evidence>
<keyword evidence="10" id="KW-1185">Reference proteome</keyword>
<name>A0AAV0IN81_9ROSI</name>
<evidence type="ECO:0000256" key="1">
    <source>
        <dbReference type="ARBA" id="ARBA00004496"/>
    </source>
</evidence>
<dbReference type="Gene3D" id="3.30.420.100">
    <property type="match status" value="2"/>
</dbReference>
<dbReference type="GO" id="GO:0022625">
    <property type="term" value="C:cytosolic large ribosomal subunit"/>
    <property type="evidence" value="ECO:0007669"/>
    <property type="project" value="TreeGrafter"/>
</dbReference>
<dbReference type="GO" id="GO:0000027">
    <property type="term" value="P:ribosomal large subunit assembly"/>
    <property type="evidence" value="ECO:0007669"/>
    <property type="project" value="TreeGrafter"/>
</dbReference>
<dbReference type="PRINTS" id="PR00058">
    <property type="entry name" value="RIBOSOMALL5"/>
</dbReference>
<evidence type="ECO:0000256" key="4">
    <source>
        <dbReference type="ARBA" id="ARBA00022490"/>
    </source>
</evidence>
<keyword evidence="4" id="KW-0963">Cytoplasm</keyword>
<feature type="domain" description="Large ribosomal subunit protein uL18 C-terminal eukaryotes" evidence="8">
    <location>
        <begin position="266"/>
        <end position="319"/>
    </location>
</feature>
<dbReference type="SUPFAM" id="SSF53137">
    <property type="entry name" value="Translational machinery components"/>
    <property type="match status" value="2"/>
</dbReference>
<feature type="region of interest" description="Disordered" evidence="7">
    <location>
        <begin position="277"/>
        <end position="308"/>
    </location>
</feature>
<organism evidence="9 10">
    <name type="scientific">Linum tenue</name>
    <dbReference type="NCBI Taxonomy" id="586396"/>
    <lineage>
        <taxon>Eukaryota</taxon>
        <taxon>Viridiplantae</taxon>
        <taxon>Streptophyta</taxon>
        <taxon>Embryophyta</taxon>
        <taxon>Tracheophyta</taxon>
        <taxon>Spermatophyta</taxon>
        <taxon>Magnoliopsida</taxon>
        <taxon>eudicotyledons</taxon>
        <taxon>Gunneridae</taxon>
        <taxon>Pentapetalae</taxon>
        <taxon>rosids</taxon>
        <taxon>fabids</taxon>
        <taxon>Malpighiales</taxon>
        <taxon>Linaceae</taxon>
        <taxon>Linum</taxon>
    </lineage>
</organism>